<evidence type="ECO:0000313" key="2">
    <source>
        <dbReference type="EMBL" id="SEB40621.1"/>
    </source>
</evidence>
<accession>A0A1H4J333</accession>
<protein>
    <recommendedName>
        <fullName evidence="4">Prophage tail length tape measure protein</fullName>
    </recommendedName>
</protein>
<dbReference type="EMBL" id="FNSD01000001">
    <property type="protein sequence ID" value="SEB40621.1"/>
    <property type="molecule type" value="Genomic_DNA"/>
</dbReference>
<dbReference type="Proteomes" id="UP000182409">
    <property type="component" value="Unassembled WGS sequence"/>
</dbReference>
<name>A0A1H4J333_9BACT</name>
<organism evidence="2 3">
    <name type="scientific">Terriglobus roseus</name>
    <dbReference type="NCBI Taxonomy" id="392734"/>
    <lineage>
        <taxon>Bacteria</taxon>
        <taxon>Pseudomonadati</taxon>
        <taxon>Acidobacteriota</taxon>
        <taxon>Terriglobia</taxon>
        <taxon>Terriglobales</taxon>
        <taxon>Acidobacteriaceae</taxon>
        <taxon>Terriglobus</taxon>
    </lineage>
</organism>
<evidence type="ECO:0008006" key="4">
    <source>
        <dbReference type="Google" id="ProtNLM"/>
    </source>
</evidence>
<gene>
    <name evidence="2" type="ORF">SAMN05443244_0321</name>
</gene>
<evidence type="ECO:0000256" key="1">
    <source>
        <dbReference type="SAM" id="MobiDB-lite"/>
    </source>
</evidence>
<evidence type="ECO:0000313" key="3">
    <source>
        <dbReference type="Proteomes" id="UP000182409"/>
    </source>
</evidence>
<feature type="compositionally biased region" description="Low complexity" evidence="1">
    <location>
        <begin position="874"/>
        <end position="883"/>
    </location>
</feature>
<dbReference type="OrthoDB" id="112391at2"/>
<dbReference type="RefSeq" id="WP_074652044.1">
    <property type="nucleotide sequence ID" value="NZ_FNSD01000001.1"/>
</dbReference>
<proteinExistence type="predicted"/>
<sequence length="896" mass="95334">MAAKVVFSADAQGLITPIKASSAEIRAMQKELYTAKQAAKDSFSEQRLQAQAAGASTEQLKKIQQEYAQELLSINRTYKQLTVDATAASKQTVTAEEAKAQAILSVKEALRLQREEAQKLQATEQHYTPTRQQQASAILRGGGLRAGESFASMLPGFSKVAEIAFPIAGALALGEALGHGVEEFIQMRKETLETAQRIKDGFEGINGPILLSNDELHKANAQLEISIAHLEHKPVNTLALAMADLAIAADHAADRANNAYGSFRKLLEENQTGIYAQLFLGKGDTGLVSDDVKRQMKDLRDLSRQYRDQVHSGASQADLDKTKGDIATRRNAVLSYVNGEIAKRSGSEFTADVDARTGRVTNGRSESYAKLHGSQDENLNILNGVKDFVYGEQDYDDSSAKNATLTAKKDRLTSQKQLAGDANAAAKKAAEEQRKLWDDDLAAMQAAGKASAQAVLQFWIDRENATKSGTENYLFADKKANESLKVLNDENRKQGEEALKWSIQLAGQQRKATEAIFPKEDAYAKGIASAYTSGQALRDAQRQAQYAMAQSQIRDSVQSGQISPNEAAFQTQALHSQQYAERWARLQGSYDAVQTGPNADAQRNEITKQMVELKSAFDLQNVQDAAAVAATSISGSLRKVNDDWLASSKDTAREIAGLYSSTVDGLNSDLSDALGKIGERGQHHLGRQLGNAVGGTFRSGAGQLANYGLKTAESSVLGAFGLGSKPDGSRSNPLYVMIAGSGGGVAGLFNIGGGVLHLSDSVANLAAPSMPSTDAIRSLAGDSSPWASIAGLFGGGRAVGGNINAGTTYLVGERGPELITPSSAGYVNNASRTASMFGGGDTHHWNVSVDARGSNDPAAVESAANRAVMRAAPQIAAASQAAAQDRKGRMPTSKQS</sequence>
<reference evidence="2 3" key="1">
    <citation type="submission" date="2016-10" db="EMBL/GenBank/DDBJ databases">
        <authorList>
            <person name="de Groot N.N."/>
        </authorList>
    </citation>
    <scope>NUCLEOTIDE SEQUENCE [LARGE SCALE GENOMIC DNA]</scope>
    <source>
        <strain evidence="2 3">AB35.6</strain>
    </source>
</reference>
<feature type="region of interest" description="Disordered" evidence="1">
    <location>
        <begin position="874"/>
        <end position="896"/>
    </location>
</feature>
<dbReference type="AlphaFoldDB" id="A0A1H4J333"/>